<evidence type="ECO:0000313" key="2">
    <source>
        <dbReference type="Proteomes" id="UP001156690"/>
    </source>
</evidence>
<reference evidence="2" key="1">
    <citation type="journal article" date="2019" name="Int. J. Syst. Evol. Microbiol.">
        <title>The Global Catalogue of Microorganisms (GCM) 10K type strain sequencing project: providing services to taxonomists for standard genome sequencing and annotation.</title>
        <authorList>
            <consortium name="The Broad Institute Genomics Platform"/>
            <consortium name="The Broad Institute Genome Sequencing Center for Infectious Disease"/>
            <person name="Wu L."/>
            <person name="Ma J."/>
        </authorList>
    </citation>
    <scope>NUCLEOTIDE SEQUENCE [LARGE SCALE GENOMIC DNA]</scope>
    <source>
        <strain evidence="2">NBRC 15640</strain>
    </source>
</reference>
<dbReference type="EMBL" id="BSNX01000003">
    <property type="protein sequence ID" value="GLQ70972.1"/>
    <property type="molecule type" value="Genomic_DNA"/>
</dbReference>
<organism evidence="1 2">
    <name type="scientific">Vibrio penaeicida</name>
    <dbReference type="NCBI Taxonomy" id="104609"/>
    <lineage>
        <taxon>Bacteria</taxon>
        <taxon>Pseudomonadati</taxon>
        <taxon>Pseudomonadota</taxon>
        <taxon>Gammaproteobacteria</taxon>
        <taxon>Vibrionales</taxon>
        <taxon>Vibrionaceae</taxon>
        <taxon>Vibrio</taxon>
    </lineage>
</organism>
<dbReference type="AlphaFoldDB" id="A0AAV5NJZ2"/>
<dbReference type="Proteomes" id="UP001156690">
    <property type="component" value="Unassembled WGS sequence"/>
</dbReference>
<evidence type="ECO:0000313" key="1">
    <source>
        <dbReference type="EMBL" id="GLQ70972.1"/>
    </source>
</evidence>
<keyword evidence="2" id="KW-1185">Reference proteome</keyword>
<proteinExistence type="predicted"/>
<protein>
    <recommendedName>
        <fullName evidence="3">DUF2612 domain-containing protein</fullName>
    </recommendedName>
</protein>
<dbReference type="RefSeq" id="WP_126606581.1">
    <property type="nucleotide sequence ID" value="NZ_AP025146.1"/>
</dbReference>
<comment type="caution">
    <text evidence="1">The sequence shown here is derived from an EMBL/GenBank/DDBJ whole genome shotgun (WGS) entry which is preliminary data.</text>
</comment>
<evidence type="ECO:0008006" key="3">
    <source>
        <dbReference type="Google" id="ProtNLM"/>
    </source>
</evidence>
<name>A0AAV5NJZ2_9VIBR</name>
<gene>
    <name evidence="1" type="ORF">GCM10007932_03320</name>
</gene>
<accession>A0AAV5NJZ2</accession>
<sequence length="225" mass="25797">MTNETLDPGYYMECTVSQTCLDNLFRQIEIQYGALNKEAKAMMRHVAGFTEMVSDSALTSTEIDYLWSCINNPISHLKLQIEIYKRAYKTLNMNGVLDLIRADSGYKRYRIGWLKGDSDAQYVWAKGNLTFLICYLQLRLEENIHYDKVDLQFTPDIVSTMLVSSFDVCSARPSDNALDVSIHDSRELNINTLEYREWLTSMEGVLPDKHTILGRLGPQAFDIVV</sequence>